<sequence>MNDLNVIDANRCYMEAEKKAMQYYSSLQAQIDEQLYIQTLTEDIQSWKKNHVHSGVLSLIKRKQDPRNKLNYKQYINWLEHKGKLRNYLERSVSYIFLRDLGRTLNSIDTQQRIQTIVNNLIKQMKNPNERNDEFVEMFSYKGMYRKAQEEKVEATMIWLFDKLHLVTKNLPEEMDALNARRKLIKIIAGVMMHVNEEMNDSYNEQERAKKFEEAIRLGYSYGLTYPFIDDLLDSNVLDSDEKVRYSNLIRETLITGEVPDFGVWHGKNGALMEYIHDELSEAFLYLKNYQKEQSKFYEQSFVFFHSQEVDRSKDLSYSQYTNEELFIPVILKSSSSRLIARTMVNVDEDEGFEERTFYYGIYNQLADDFADMFQDEKDGVVTPYTYFLKYHRTRKDLMNPFEMYWTVIFNLIHNVYHSDEKTREIIFDRAINGLKRFKEKHGNETFKKIMNLFSLRNGKFQKLIEQMVNKADDVDFYDKLLRDQMLASFKKEKEEHEEFSQTIKEVQQKINDHLKIDSDSDIIVKESVIDAANYSLDSGGKRLRPIMTWFMGVKVYGLNESNLFPLLKSLEYMHTASLIFDDLPSQDNASTRRGHPTVHQMYNVATAELAGLFLTQKAFEEQASMEHFDSKSVLKLIKYAAKMTAEMCQGQAMDLASKGKSLSLEELNTISLYKTGLGFEASLVMPAILAQANEEEITSLKKFSKHAGIAFQIKDDLLDVEGDSTLLGKRIGIDVLNNNSTFVSILGIEGAKKEMWNHYCIAIESVEKIPRNISFLKHFLNYIVHRNK</sequence>
<dbReference type="InterPro" id="IPR000092">
    <property type="entry name" value="Polyprenyl_synt"/>
</dbReference>
<evidence type="ECO:0000256" key="5">
    <source>
        <dbReference type="ARBA" id="ARBA00022842"/>
    </source>
</evidence>
<reference evidence="8" key="1">
    <citation type="submission" date="2017-08" db="EMBL/GenBank/DDBJ databases">
        <authorList>
            <person name="Varghese N."/>
            <person name="Submissions S."/>
        </authorList>
    </citation>
    <scope>NUCLEOTIDE SEQUENCE [LARGE SCALE GENOMIC DNA]</scope>
    <source>
        <strain evidence="8">JC23</strain>
    </source>
</reference>
<comment type="similarity">
    <text evidence="2">Belongs to the FPP/GGPP synthase family.</text>
</comment>
<accession>A0A285UKE0</accession>
<keyword evidence="6" id="KW-0414">Isoprene biosynthesis</keyword>
<dbReference type="AlphaFoldDB" id="A0A285UKE0"/>
<gene>
    <name evidence="7" type="ORF">SAMN05877842_108136</name>
</gene>
<dbReference type="EMBL" id="OBQC01000008">
    <property type="protein sequence ID" value="SOC40711.1"/>
    <property type="molecule type" value="Genomic_DNA"/>
</dbReference>
<evidence type="ECO:0000256" key="2">
    <source>
        <dbReference type="ARBA" id="ARBA00006706"/>
    </source>
</evidence>
<dbReference type="SUPFAM" id="SSF48576">
    <property type="entry name" value="Terpenoid synthases"/>
    <property type="match status" value="1"/>
</dbReference>
<dbReference type="PROSITE" id="PS00723">
    <property type="entry name" value="POLYPRENYL_SYNTHASE_1"/>
    <property type="match status" value="1"/>
</dbReference>
<dbReference type="RefSeq" id="WP_097149889.1">
    <property type="nucleotide sequence ID" value="NZ_OBQC01000008.1"/>
</dbReference>
<comment type="cofactor">
    <cofactor evidence="1">
        <name>Mg(2+)</name>
        <dbReference type="ChEBI" id="CHEBI:18420"/>
    </cofactor>
</comment>
<dbReference type="Gene3D" id="1.10.600.10">
    <property type="entry name" value="Farnesyl Diphosphate Synthase"/>
    <property type="match status" value="1"/>
</dbReference>
<proteinExistence type="inferred from homology"/>
<dbReference type="PANTHER" id="PTHR43281">
    <property type="entry name" value="FARNESYL DIPHOSPHATE SYNTHASE"/>
    <property type="match status" value="1"/>
</dbReference>
<organism evidence="7 8">
    <name type="scientific">Ureibacillus acetophenoni</name>
    <dbReference type="NCBI Taxonomy" id="614649"/>
    <lineage>
        <taxon>Bacteria</taxon>
        <taxon>Bacillati</taxon>
        <taxon>Bacillota</taxon>
        <taxon>Bacilli</taxon>
        <taxon>Bacillales</taxon>
        <taxon>Caryophanaceae</taxon>
        <taxon>Ureibacillus</taxon>
    </lineage>
</organism>
<dbReference type="SFLD" id="SFLDG01017">
    <property type="entry name" value="Polyprenyl_Transferase_Like"/>
    <property type="match status" value="1"/>
</dbReference>
<name>A0A285UKE0_9BACL</name>
<keyword evidence="5" id="KW-0460">Magnesium</keyword>
<dbReference type="GO" id="GO:0008299">
    <property type="term" value="P:isoprenoid biosynthetic process"/>
    <property type="evidence" value="ECO:0007669"/>
    <property type="project" value="UniProtKB-KW"/>
</dbReference>
<dbReference type="InterPro" id="IPR008949">
    <property type="entry name" value="Isoprenoid_synthase_dom_sf"/>
</dbReference>
<protein>
    <submittedName>
        <fullName evidence="7">Geranylgeranyl pyrophosphate synthase</fullName>
    </submittedName>
</protein>
<evidence type="ECO:0000256" key="6">
    <source>
        <dbReference type="ARBA" id="ARBA00023229"/>
    </source>
</evidence>
<evidence type="ECO:0000313" key="7">
    <source>
        <dbReference type="EMBL" id="SOC40711.1"/>
    </source>
</evidence>
<keyword evidence="3" id="KW-0808">Transferase</keyword>
<keyword evidence="8" id="KW-1185">Reference proteome</keyword>
<dbReference type="PANTHER" id="PTHR43281:SF1">
    <property type="entry name" value="FARNESYL DIPHOSPHATE SYNTHASE"/>
    <property type="match status" value="1"/>
</dbReference>
<dbReference type="InterPro" id="IPR033749">
    <property type="entry name" value="Polyprenyl_synt_CS"/>
</dbReference>
<dbReference type="GO" id="GO:0046872">
    <property type="term" value="F:metal ion binding"/>
    <property type="evidence" value="ECO:0007669"/>
    <property type="project" value="UniProtKB-KW"/>
</dbReference>
<dbReference type="CDD" id="cd00685">
    <property type="entry name" value="Trans_IPPS_HT"/>
    <property type="match status" value="1"/>
</dbReference>
<evidence type="ECO:0000256" key="1">
    <source>
        <dbReference type="ARBA" id="ARBA00001946"/>
    </source>
</evidence>
<evidence type="ECO:0000313" key="8">
    <source>
        <dbReference type="Proteomes" id="UP000219252"/>
    </source>
</evidence>
<dbReference type="Pfam" id="PF00348">
    <property type="entry name" value="polyprenyl_synt"/>
    <property type="match status" value="1"/>
</dbReference>
<keyword evidence="4" id="KW-0479">Metal-binding</keyword>
<dbReference type="Proteomes" id="UP000219252">
    <property type="component" value="Unassembled WGS sequence"/>
</dbReference>
<dbReference type="GO" id="GO:0004659">
    <property type="term" value="F:prenyltransferase activity"/>
    <property type="evidence" value="ECO:0007669"/>
    <property type="project" value="InterPro"/>
</dbReference>
<evidence type="ECO:0000256" key="3">
    <source>
        <dbReference type="ARBA" id="ARBA00022679"/>
    </source>
</evidence>
<dbReference type="SFLD" id="SFLDS00005">
    <property type="entry name" value="Isoprenoid_Synthase_Type_I"/>
    <property type="match status" value="1"/>
</dbReference>
<evidence type="ECO:0000256" key="4">
    <source>
        <dbReference type="ARBA" id="ARBA00022723"/>
    </source>
</evidence>
<dbReference type="OrthoDB" id="9805316at2"/>